<organism evidence="1 2">
    <name type="scientific">Streptomyces triticiradicis</name>
    <dbReference type="NCBI Taxonomy" id="2651189"/>
    <lineage>
        <taxon>Bacteria</taxon>
        <taxon>Bacillati</taxon>
        <taxon>Actinomycetota</taxon>
        <taxon>Actinomycetes</taxon>
        <taxon>Kitasatosporales</taxon>
        <taxon>Streptomycetaceae</taxon>
        <taxon>Streptomyces</taxon>
    </lineage>
</organism>
<name>A0A7J5DG85_9ACTN</name>
<proteinExistence type="predicted"/>
<reference evidence="1 2" key="1">
    <citation type="submission" date="2019-09" db="EMBL/GenBank/DDBJ databases">
        <title>Isolation and identification of active actinomycetes.</title>
        <authorList>
            <person name="Yu Z."/>
            <person name="Han C."/>
            <person name="Yu B."/>
        </authorList>
    </citation>
    <scope>NUCLEOTIDE SEQUENCE [LARGE SCALE GENOMIC DNA]</scope>
    <source>
        <strain evidence="1 2">NEAU-H2</strain>
    </source>
</reference>
<dbReference type="EMBL" id="WBKG01000016">
    <property type="protein sequence ID" value="KAB1986918.1"/>
    <property type="molecule type" value="Genomic_DNA"/>
</dbReference>
<dbReference type="Proteomes" id="UP000442990">
    <property type="component" value="Unassembled WGS sequence"/>
</dbReference>
<evidence type="ECO:0000313" key="1">
    <source>
        <dbReference type="EMBL" id="KAB1986918.1"/>
    </source>
</evidence>
<sequence length="232" mass="25927">MDDIYCCRICGEAAPPIEGFCEEIIGYRLIRDPWADTPSFLDCNLHFSCLEESGNRDRFHSEFLRFVQAGHEEIEGPDGPLPPLTRMGLGMFPVFSGDECDIFQSRVSDRWAVVRRTGPWLGLGLSQLRVIGAGGVPVSPSDVTRYRLPADLGDQVGDYDLPGLLGALGVTHRYSDPARLARVEYRFVDYYPPKRLLDYVAAVPLDLPEEARGFLAAHAQTYKPVTFDEEDV</sequence>
<evidence type="ECO:0000313" key="2">
    <source>
        <dbReference type="Proteomes" id="UP000442990"/>
    </source>
</evidence>
<protein>
    <submittedName>
        <fullName evidence="1">Uncharacterized protein</fullName>
    </submittedName>
</protein>
<comment type="caution">
    <text evidence="1">The sequence shown here is derived from an EMBL/GenBank/DDBJ whole genome shotgun (WGS) entry which is preliminary data.</text>
</comment>
<gene>
    <name evidence="1" type="ORF">F8144_19805</name>
</gene>
<accession>A0A7J5DG85</accession>
<dbReference type="AlphaFoldDB" id="A0A7J5DG85"/>
<keyword evidence="2" id="KW-1185">Reference proteome</keyword>
<dbReference type="RefSeq" id="WP_151470689.1">
    <property type="nucleotide sequence ID" value="NZ_WBKG01000016.1"/>
</dbReference>